<feature type="transmembrane region" description="Helical" evidence="9">
    <location>
        <begin position="439"/>
        <end position="459"/>
    </location>
</feature>
<dbReference type="Gene3D" id="3.30.70.1430">
    <property type="entry name" value="Multidrug efflux transporter AcrB pore domain"/>
    <property type="match status" value="2"/>
</dbReference>
<keyword evidence="8 9" id="KW-0472">Membrane</keyword>
<evidence type="ECO:0000256" key="4">
    <source>
        <dbReference type="ARBA" id="ARBA00022475"/>
    </source>
</evidence>
<dbReference type="InterPro" id="IPR001036">
    <property type="entry name" value="Acrflvin-R"/>
</dbReference>
<dbReference type="GO" id="GO:0005886">
    <property type="term" value="C:plasma membrane"/>
    <property type="evidence" value="ECO:0007669"/>
    <property type="project" value="UniProtKB-SubCell"/>
</dbReference>
<keyword evidence="5 9" id="KW-0997">Cell inner membrane</keyword>
<protein>
    <recommendedName>
        <fullName evidence="9">Efflux pump membrane transporter</fullName>
    </recommendedName>
</protein>
<name>A0AB38C2Q1_9BURK</name>
<dbReference type="PANTHER" id="PTHR32063:SF26">
    <property type="entry name" value="EFFLUX PUMP MEMBRANE TRANSPORTER"/>
    <property type="match status" value="1"/>
</dbReference>
<feature type="transmembrane region" description="Helical" evidence="9">
    <location>
        <begin position="940"/>
        <end position="961"/>
    </location>
</feature>
<gene>
    <name evidence="10" type="ORF">SAMN03097694_0665</name>
</gene>
<feature type="transmembrane region" description="Helical" evidence="9">
    <location>
        <begin position="910"/>
        <end position="934"/>
    </location>
</feature>
<proteinExistence type="inferred from homology"/>
<dbReference type="NCBIfam" id="TIGR00915">
    <property type="entry name" value="2A0602"/>
    <property type="match status" value="1"/>
</dbReference>
<feature type="transmembrane region" description="Helical" evidence="9">
    <location>
        <begin position="471"/>
        <end position="498"/>
    </location>
</feature>
<feature type="transmembrane region" description="Helical" evidence="9">
    <location>
        <begin position="368"/>
        <end position="389"/>
    </location>
</feature>
<comment type="caution">
    <text evidence="10">The sequence shown here is derived from an EMBL/GenBank/DDBJ whole genome shotgun (WGS) entry which is preliminary data.</text>
</comment>
<evidence type="ECO:0000256" key="9">
    <source>
        <dbReference type="RuleBase" id="RU364070"/>
    </source>
</evidence>
<dbReference type="InterPro" id="IPR004764">
    <property type="entry name" value="MdtF-like"/>
</dbReference>
<evidence type="ECO:0000256" key="1">
    <source>
        <dbReference type="ARBA" id="ARBA00004429"/>
    </source>
</evidence>
<dbReference type="GO" id="GO:0042910">
    <property type="term" value="F:xenobiotic transmembrane transporter activity"/>
    <property type="evidence" value="ECO:0007669"/>
    <property type="project" value="TreeGrafter"/>
</dbReference>
<dbReference type="SUPFAM" id="SSF82714">
    <property type="entry name" value="Multidrug efflux transporter AcrB TolC docking domain, DN and DC subdomains"/>
    <property type="match status" value="2"/>
</dbReference>
<keyword evidence="3 9" id="KW-0813">Transport</keyword>
<dbReference type="PRINTS" id="PR00702">
    <property type="entry name" value="ACRIFLAVINRP"/>
</dbReference>
<evidence type="ECO:0000313" key="10">
    <source>
        <dbReference type="EMBL" id="SFX08571.1"/>
    </source>
</evidence>
<feature type="transmembrane region" description="Helical" evidence="9">
    <location>
        <begin position="12"/>
        <end position="32"/>
    </location>
</feature>
<feature type="transmembrane region" description="Helical" evidence="9">
    <location>
        <begin position="552"/>
        <end position="571"/>
    </location>
</feature>
<dbReference type="PANTHER" id="PTHR32063">
    <property type="match status" value="1"/>
</dbReference>
<keyword evidence="7 9" id="KW-1133">Transmembrane helix</keyword>
<keyword evidence="6 9" id="KW-0812">Transmembrane</keyword>
<dbReference type="GO" id="GO:0015562">
    <property type="term" value="F:efflux transmembrane transporter activity"/>
    <property type="evidence" value="ECO:0007669"/>
    <property type="project" value="InterPro"/>
</dbReference>
<feature type="transmembrane region" description="Helical" evidence="9">
    <location>
        <begin position="989"/>
        <end position="1010"/>
    </location>
</feature>
<evidence type="ECO:0000256" key="6">
    <source>
        <dbReference type="ARBA" id="ARBA00022692"/>
    </source>
</evidence>
<keyword evidence="4" id="KW-1003">Cell membrane</keyword>
<feature type="transmembrane region" description="Helical" evidence="9">
    <location>
        <begin position="395"/>
        <end position="418"/>
    </location>
</feature>
<feature type="transmembrane region" description="Helical" evidence="9">
    <location>
        <begin position="342"/>
        <end position="361"/>
    </location>
</feature>
<evidence type="ECO:0000256" key="5">
    <source>
        <dbReference type="ARBA" id="ARBA00022519"/>
    </source>
</evidence>
<dbReference type="RefSeq" id="WP_072452536.1">
    <property type="nucleotide sequence ID" value="NZ_FPKH01000001.1"/>
</dbReference>
<dbReference type="EMBL" id="FPKH01000001">
    <property type="protein sequence ID" value="SFX08571.1"/>
    <property type="molecule type" value="Genomic_DNA"/>
</dbReference>
<feature type="transmembrane region" description="Helical" evidence="9">
    <location>
        <begin position="883"/>
        <end position="903"/>
    </location>
</feature>
<evidence type="ECO:0000256" key="3">
    <source>
        <dbReference type="ARBA" id="ARBA00022448"/>
    </source>
</evidence>
<dbReference type="FunFam" id="3.30.70.1430:FF:000001">
    <property type="entry name" value="Efflux pump membrane transporter"/>
    <property type="match status" value="1"/>
</dbReference>
<organism evidence="10 11">
    <name type="scientific">Janthinobacterium lividum</name>
    <dbReference type="NCBI Taxonomy" id="29581"/>
    <lineage>
        <taxon>Bacteria</taxon>
        <taxon>Pseudomonadati</taxon>
        <taxon>Pseudomonadota</taxon>
        <taxon>Betaproteobacteria</taxon>
        <taxon>Burkholderiales</taxon>
        <taxon>Oxalobacteraceae</taxon>
        <taxon>Janthinobacterium</taxon>
    </lineage>
</organism>
<reference evidence="10 11" key="1">
    <citation type="submission" date="2016-11" db="EMBL/GenBank/DDBJ databases">
        <authorList>
            <person name="Varghese N."/>
            <person name="Submissions S."/>
        </authorList>
    </citation>
    <scope>NUCLEOTIDE SEQUENCE [LARGE SCALE GENOMIC DNA]</scope>
    <source>
        <strain evidence="10 11">NFR18</strain>
    </source>
</reference>
<dbReference type="FunFam" id="1.20.1640.10:FF:000001">
    <property type="entry name" value="Efflux pump membrane transporter"/>
    <property type="match status" value="1"/>
</dbReference>
<evidence type="ECO:0000256" key="8">
    <source>
        <dbReference type="ARBA" id="ARBA00023136"/>
    </source>
</evidence>
<dbReference type="Gene3D" id="3.30.2090.10">
    <property type="entry name" value="Multidrug efflux transporter AcrB TolC docking domain, DN and DC subdomains"/>
    <property type="match status" value="2"/>
</dbReference>
<dbReference type="Proteomes" id="UP000182489">
    <property type="component" value="Unassembled WGS sequence"/>
</dbReference>
<dbReference type="SUPFAM" id="SSF82866">
    <property type="entry name" value="Multidrug efflux transporter AcrB transmembrane domain"/>
    <property type="match status" value="2"/>
</dbReference>
<dbReference type="SUPFAM" id="SSF82693">
    <property type="entry name" value="Multidrug efflux transporter AcrB pore domain, PN1, PN2, PC1 and PC2 subdomains"/>
    <property type="match status" value="4"/>
</dbReference>
<dbReference type="Gene3D" id="1.20.1640.10">
    <property type="entry name" value="Multidrug efflux transporter AcrB transmembrane domain"/>
    <property type="match status" value="2"/>
</dbReference>
<comment type="similarity">
    <text evidence="2 9">Belongs to the resistance-nodulation-cell division (RND) (TC 2.A.6) family.</text>
</comment>
<feature type="transmembrane region" description="Helical" evidence="9">
    <location>
        <begin position="1016"/>
        <end position="1042"/>
    </location>
</feature>
<evidence type="ECO:0000313" key="11">
    <source>
        <dbReference type="Proteomes" id="UP000182489"/>
    </source>
</evidence>
<dbReference type="NCBIfam" id="NF000282">
    <property type="entry name" value="RND_permease_1"/>
    <property type="match status" value="1"/>
</dbReference>
<dbReference type="Gene3D" id="3.30.70.1320">
    <property type="entry name" value="Multidrug efflux transporter AcrB pore domain like"/>
    <property type="match status" value="1"/>
</dbReference>
<dbReference type="Pfam" id="PF00873">
    <property type="entry name" value="ACR_tran"/>
    <property type="match status" value="1"/>
</dbReference>
<dbReference type="InterPro" id="IPR027463">
    <property type="entry name" value="AcrB_DN_DC_subdom"/>
</dbReference>
<dbReference type="Gene3D" id="3.30.70.1440">
    <property type="entry name" value="Multidrug efflux transporter AcrB pore domain"/>
    <property type="match status" value="1"/>
</dbReference>
<dbReference type="AlphaFoldDB" id="A0AB38C2Q1"/>
<accession>A0AB38C2Q1</accession>
<evidence type="ECO:0000256" key="7">
    <source>
        <dbReference type="ARBA" id="ARBA00022989"/>
    </source>
</evidence>
<evidence type="ECO:0000256" key="2">
    <source>
        <dbReference type="ARBA" id="ARBA00010942"/>
    </source>
</evidence>
<comment type="subcellular location">
    <subcellularLocation>
        <location evidence="1 9">Cell inner membrane</location>
        <topology evidence="1 9">Multi-pass membrane protein</topology>
    </subcellularLocation>
</comment>
<dbReference type="GO" id="GO:0009636">
    <property type="term" value="P:response to toxic substance"/>
    <property type="evidence" value="ECO:0007669"/>
    <property type="project" value="UniProtKB-ARBA"/>
</dbReference>
<sequence length="1066" mass="114141">MSFPRFFIDRPIFAIVLSVLMVLAGIVAFFQMPLSEYPAVTPPTVQVSAAYPGANPKVIAETVAAPLEQAITGVEGMQYMSSQSATDGRMTLTVTFAQGTNADMAQVQVQNRVARALPRLPEEVQRQGVVTQKTSPDILMVVHLLSPDKRYDPLYISNYAYLQVRDELSRIPGISDVLVWGAGEYSMRLWLDPNLIAARGLTAGEVIAAVREQNVQVAAGSVGQSPDSSAAFQVTVNTLGRLTDEEQFGDIIIRTGAEGQVTRLRDVARIEMGADAYALRSLLDGEPAVALQIIQSPGANALDVAQAVRDTMQRLEENFPAGLSSRIAYDPTVFVRASLESVATTLLEAIILVVIVVVLFLRNWRASLIPLMAVPVSLIGTFAVMHLMGFSLNTLSLFGLVLSIGIVVDDAIVVVENVERHIENGEEPRQAARRAMDEVTGPIIAITSVLAAVFIPTAFLSGLQGEFYRQFALTIAISTILSAVNSLTLSPALAGLLLKPGKVKAGAGAEAEAVHDPRSLRGRAERLLQMLGRPFQRAPDAYGNTVRKVVRVSGMALLVYGGLLALTFFGFKAVPPGFVPMQDKYYLVAIAQLPNSSSLDRTDAVAKQMSKIALAEPGVESVVAFPGLSINGFVNVPNAAVMFVMLDPFKARTTPDLTANAIAGRLQAKFASIPDGFLGVFPPPPVPGLGATGGFKMLVEDRGSAGLDALVRQTHILMTKASESGQVAGLMTSLDVNAPQLEVAIDRTQVKSQGVRLADVFESLQIYLGSLYVNDFNRFGRTYKVTAQADAEHRMQAEAIGRLQVRNAAGDMLPLSSFVTVTPSSGPDRVVHYNGYPSADISGGAMPGVSSGQAVAVMERLAKEVLPEGMSFEWTDLTYQQKLAGDSALFIFPLCVLLAYLILAAQYNSWLLPLAVLLIVPMCLLSAIIGVWLAGGDNNIFVQIGLIVLVGLAAKNAILIVEFARSLEMEGASALDAVIEACRLRLRPILMTSLAFIAGVVPLVFASGAGSEMRQAMGIAVFAGMLGVTLFGLFLTPVFYVVMRALAVRFERHTPITKTSMDRSTT</sequence>